<dbReference type="AlphaFoldDB" id="A0A1Y1JQ91"/>
<protein>
    <recommendedName>
        <fullName evidence="1">AMMECR1 domain-containing protein</fullName>
    </recommendedName>
</protein>
<name>A0A1Y1JQ91_PLAGO</name>
<dbReference type="RefSeq" id="XP_028544823.1">
    <property type="nucleotide sequence ID" value="XM_028689022.1"/>
</dbReference>
<dbReference type="Proteomes" id="UP000195521">
    <property type="component" value="Unassembled WGS sequence"/>
</dbReference>
<proteinExistence type="predicted"/>
<dbReference type="PROSITE" id="PS51112">
    <property type="entry name" value="AMMECR1"/>
    <property type="match status" value="1"/>
</dbReference>
<dbReference type="PANTHER" id="PTHR13016:SF0">
    <property type="entry name" value="AMME SYNDROME CANDIDATE GENE 1 PROTEIN"/>
    <property type="match status" value="1"/>
</dbReference>
<reference evidence="3" key="1">
    <citation type="submission" date="2017-04" db="EMBL/GenBank/DDBJ databases">
        <title>Plasmodium gonderi genome.</title>
        <authorList>
            <person name="Arisue N."/>
            <person name="Honma H."/>
            <person name="Kawai S."/>
            <person name="Tougan T."/>
            <person name="Tanabe K."/>
            <person name="Horii T."/>
        </authorList>
    </citation>
    <scope>NUCLEOTIDE SEQUENCE [LARGE SCALE GENOMIC DNA]</scope>
    <source>
        <strain evidence="3">ATCC 30045</strain>
    </source>
</reference>
<accession>A0A1Y1JQ91</accession>
<dbReference type="InterPro" id="IPR023473">
    <property type="entry name" value="AMMECR1"/>
</dbReference>
<dbReference type="OMA" id="LFITWNK"/>
<dbReference type="PANTHER" id="PTHR13016">
    <property type="entry name" value="AMMECR1 HOMOLOG"/>
    <property type="match status" value="1"/>
</dbReference>
<organism evidence="2 3">
    <name type="scientific">Plasmodium gonderi</name>
    <dbReference type="NCBI Taxonomy" id="77519"/>
    <lineage>
        <taxon>Eukaryota</taxon>
        <taxon>Sar</taxon>
        <taxon>Alveolata</taxon>
        <taxon>Apicomplexa</taxon>
        <taxon>Aconoidasida</taxon>
        <taxon>Haemosporida</taxon>
        <taxon>Plasmodiidae</taxon>
        <taxon>Plasmodium</taxon>
        <taxon>Plasmodium (Plasmodium)</taxon>
    </lineage>
</organism>
<dbReference type="InterPro" id="IPR002733">
    <property type="entry name" value="AMMECR1_domain"/>
</dbReference>
<dbReference type="EMBL" id="BDQF01000013">
    <property type="protein sequence ID" value="GAW82234.1"/>
    <property type="molecule type" value="Genomic_DNA"/>
</dbReference>
<dbReference type="GeneID" id="39748971"/>
<comment type="caution">
    <text evidence="2">The sequence shown here is derived from an EMBL/GenBank/DDBJ whole genome shotgun (WGS) entry which is preliminary data.</text>
</comment>
<sequence>MVDPSISYEEKEEHIIKGEKEIVQELIENKDYICSWCFDVLKYELKNEKFDYIPPLLQSLHEKGFRIPLFVKWMKLNDVKDLGSYDYNAYELNGCIGCLNKIDILDMRHYALESSLNDKRFHPITLKNIPYLMVTITYLFNFEKCNHVYDWTIGKHGVSINFVVNKRKYSSTFLPEVAPQHNFDHKTTIKKLIRKANYKGEINDDLLKIIQVERYEGVSCSLTYTDYQKSKRMY</sequence>
<dbReference type="InterPro" id="IPR027485">
    <property type="entry name" value="AMMECR1_N"/>
</dbReference>
<evidence type="ECO:0000313" key="3">
    <source>
        <dbReference type="Proteomes" id="UP000195521"/>
    </source>
</evidence>
<evidence type="ECO:0000313" key="2">
    <source>
        <dbReference type="EMBL" id="GAW82234.1"/>
    </source>
</evidence>
<feature type="domain" description="AMMECR1" evidence="1">
    <location>
        <begin position="21"/>
        <end position="231"/>
    </location>
</feature>
<evidence type="ECO:0000259" key="1">
    <source>
        <dbReference type="PROSITE" id="PS51112"/>
    </source>
</evidence>
<keyword evidence="3" id="KW-1185">Reference proteome</keyword>
<dbReference type="Pfam" id="PF01871">
    <property type="entry name" value="AMMECR1"/>
    <property type="match status" value="1"/>
</dbReference>
<dbReference type="InterPro" id="IPR036071">
    <property type="entry name" value="AMMECR1_dom_sf"/>
</dbReference>
<dbReference type="SUPFAM" id="SSF143447">
    <property type="entry name" value="AMMECR1-like"/>
    <property type="match status" value="1"/>
</dbReference>
<gene>
    <name evidence="2" type="ORF">PGO_122310</name>
</gene>
<dbReference type="OrthoDB" id="24630at2759"/>
<dbReference type="Gene3D" id="3.30.700.20">
    <property type="entry name" value="Hypothetical protein ph0010, domain 1"/>
    <property type="match status" value="1"/>
</dbReference>